<dbReference type="Proteomes" id="UP000504606">
    <property type="component" value="Unplaced"/>
</dbReference>
<keyword evidence="1" id="KW-0479">Metal-binding</keyword>
<proteinExistence type="predicted"/>
<sequence>MQSQDPNRIDEVDLFCCEGWDTFPSRDMPASFNFGSIFHYLEETMPQLGDILRQTEDRESDRESGDEACDIVEEEIVVLQDPFEDDEKAEIKCSKKLRRGLLYVKSGHVRNIQDNLPGRIHLYKAQVRASMREKAYMVKVALSQVSGSIVKCICDQACPQRALGRCSHISALLFSLLIHKNLNGPGGKLLVWLIQDIAGK</sequence>
<dbReference type="AlphaFoldDB" id="A0A6J1TL01"/>
<dbReference type="RefSeq" id="XP_026294174.1">
    <property type="nucleotide sequence ID" value="XM_026438389.2"/>
</dbReference>
<gene>
    <name evidence="4" type="primary">LOC113218164</name>
</gene>
<accession>A0A6J1TL01</accession>
<evidence type="ECO:0000256" key="1">
    <source>
        <dbReference type="PROSITE-ProRule" id="PRU00325"/>
    </source>
</evidence>
<keyword evidence="1" id="KW-0862">Zinc</keyword>
<name>A0A6J1TL01_FRAOC</name>
<keyword evidence="3" id="KW-1185">Reference proteome</keyword>
<reference evidence="4" key="1">
    <citation type="submission" date="2025-08" db="UniProtKB">
        <authorList>
            <consortium name="RefSeq"/>
        </authorList>
    </citation>
    <scope>IDENTIFICATION</scope>
    <source>
        <tissue evidence="4">Whole organism</tissue>
    </source>
</reference>
<dbReference type="GeneID" id="113218164"/>
<organism evidence="3 4">
    <name type="scientific">Frankliniella occidentalis</name>
    <name type="common">Western flower thrips</name>
    <name type="synonym">Euthrips occidentalis</name>
    <dbReference type="NCBI Taxonomy" id="133901"/>
    <lineage>
        <taxon>Eukaryota</taxon>
        <taxon>Metazoa</taxon>
        <taxon>Ecdysozoa</taxon>
        <taxon>Arthropoda</taxon>
        <taxon>Hexapoda</taxon>
        <taxon>Insecta</taxon>
        <taxon>Pterygota</taxon>
        <taxon>Neoptera</taxon>
        <taxon>Paraneoptera</taxon>
        <taxon>Thysanoptera</taxon>
        <taxon>Terebrantia</taxon>
        <taxon>Thripoidea</taxon>
        <taxon>Thripidae</taxon>
        <taxon>Frankliniella</taxon>
    </lineage>
</organism>
<dbReference type="KEGG" id="foc:113218164"/>
<protein>
    <submittedName>
        <fullName evidence="4">Uncharacterized protein LOC113218164</fullName>
    </submittedName>
</protein>
<feature type="domain" description="SWIM-type" evidence="2">
    <location>
        <begin position="136"/>
        <end position="177"/>
    </location>
</feature>
<evidence type="ECO:0000313" key="3">
    <source>
        <dbReference type="Proteomes" id="UP000504606"/>
    </source>
</evidence>
<evidence type="ECO:0000313" key="4">
    <source>
        <dbReference type="RefSeq" id="XP_026294174.1"/>
    </source>
</evidence>
<dbReference type="PROSITE" id="PS50966">
    <property type="entry name" value="ZF_SWIM"/>
    <property type="match status" value="1"/>
</dbReference>
<keyword evidence="1" id="KW-0863">Zinc-finger</keyword>
<dbReference type="InterPro" id="IPR007527">
    <property type="entry name" value="Znf_SWIM"/>
</dbReference>
<dbReference type="OrthoDB" id="6784223at2759"/>
<dbReference type="GO" id="GO:0008270">
    <property type="term" value="F:zinc ion binding"/>
    <property type="evidence" value="ECO:0007669"/>
    <property type="project" value="UniProtKB-KW"/>
</dbReference>
<evidence type="ECO:0000259" key="2">
    <source>
        <dbReference type="PROSITE" id="PS50966"/>
    </source>
</evidence>